<protein>
    <submittedName>
        <fullName evidence="1">Uncharacterized protein</fullName>
    </submittedName>
</protein>
<sequence>MKDVLLDCLTIGSAFSACSEWGRLVSKGNLHLPLCNWTGMFRNYQLAWCQMLVALAFICNQVGNNDIETPLLHSKLLFHPHLPANNVSSTGASSKTPGNQSSSSGSKRCPSD</sequence>
<gene>
    <name evidence="1" type="ORF">DSO57_1036324</name>
</gene>
<dbReference type="EMBL" id="QTSX02006735">
    <property type="protein sequence ID" value="KAJ9052230.1"/>
    <property type="molecule type" value="Genomic_DNA"/>
</dbReference>
<dbReference type="Proteomes" id="UP001165960">
    <property type="component" value="Unassembled WGS sequence"/>
</dbReference>
<keyword evidence="2" id="KW-1185">Reference proteome</keyword>
<organism evidence="1 2">
    <name type="scientific">Entomophthora muscae</name>
    <dbReference type="NCBI Taxonomy" id="34485"/>
    <lineage>
        <taxon>Eukaryota</taxon>
        <taxon>Fungi</taxon>
        <taxon>Fungi incertae sedis</taxon>
        <taxon>Zoopagomycota</taxon>
        <taxon>Entomophthoromycotina</taxon>
        <taxon>Entomophthoromycetes</taxon>
        <taxon>Entomophthorales</taxon>
        <taxon>Entomophthoraceae</taxon>
        <taxon>Entomophthora</taxon>
    </lineage>
</organism>
<name>A0ACC2RQ72_9FUNG</name>
<proteinExistence type="predicted"/>
<comment type="caution">
    <text evidence="1">The sequence shown here is derived from an EMBL/GenBank/DDBJ whole genome shotgun (WGS) entry which is preliminary data.</text>
</comment>
<accession>A0ACC2RQ72</accession>
<evidence type="ECO:0000313" key="1">
    <source>
        <dbReference type="EMBL" id="KAJ9052230.1"/>
    </source>
</evidence>
<evidence type="ECO:0000313" key="2">
    <source>
        <dbReference type="Proteomes" id="UP001165960"/>
    </source>
</evidence>
<reference evidence="1" key="1">
    <citation type="submission" date="2022-04" db="EMBL/GenBank/DDBJ databases">
        <title>Genome of the entomopathogenic fungus Entomophthora muscae.</title>
        <authorList>
            <person name="Elya C."/>
            <person name="Lovett B.R."/>
            <person name="Lee E."/>
            <person name="Macias A.M."/>
            <person name="Hajek A.E."/>
            <person name="De Bivort B.L."/>
            <person name="Kasson M.T."/>
            <person name="De Fine Licht H.H."/>
            <person name="Stajich J.E."/>
        </authorList>
    </citation>
    <scope>NUCLEOTIDE SEQUENCE</scope>
    <source>
        <strain evidence="1">Berkeley</strain>
    </source>
</reference>